<gene>
    <name evidence="1" type="primary">AGE1</name>
    <name evidence="1" type="ORF">H4R21_005698</name>
</gene>
<keyword evidence="2" id="KW-1185">Reference proteome</keyword>
<proteinExistence type="predicted"/>
<feature type="non-terminal residue" evidence="1">
    <location>
        <position position="1"/>
    </location>
</feature>
<accession>A0ACC1KSJ8</accession>
<dbReference type="Proteomes" id="UP001140087">
    <property type="component" value="Unassembled WGS sequence"/>
</dbReference>
<sequence length="542" mass="60436">EQRSTGTTLASPPAEPPAELSNLHLESHVYHEMLTHHKYRMRHAGDGGPDDVDEVVSGGSDGKEDELHPLFGRWVAEDGPAFRATIRRLESQALESRGHYKELARQSTGLREAYQAFMRQLTEAMAAAEALAVVQPLREAFLEPMKADINQLLNTVCTNWDLVVVSYARRLYEGTLRSLDERKAEFDAATEQHYGEMLKYLKAKPSASDERRDAAFAASQMHFDNVRWGYFLELWTAAGGWAELDMFVAVLKWAKSVGRARDCFRTPPLADNAPLRWFLDNLPATYDEVRLQRAEVTEFQAFIENPYGGVVREHALTPTAESPDGGDYVRVSIDVPLDPQTVLLQKPPVMRQSVSSSHVSESNAAADNRRRMGALRMSAMPGLTSHAPALVPQNAVRVPEKKQEPDQRVPQQHQSQAHPHEPYPALTVRRAAAKSEQMARSGTREGLLMARVHASGAGQGTSGRNMRAGGNGVWRQYWCVARDGWFQKHTGWRTGTLPEARGDPLNLSLATVRVLDADAKAAGRRRFCFEIITPTYYGVFQA</sequence>
<comment type="caution">
    <text evidence="1">The sequence shown here is derived from an EMBL/GenBank/DDBJ whole genome shotgun (WGS) entry which is preliminary data.</text>
</comment>
<reference evidence="1" key="1">
    <citation type="submission" date="2022-07" db="EMBL/GenBank/DDBJ databases">
        <title>Phylogenomic reconstructions and comparative analyses of Kickxellomycotina fungi.</title>
        <authorList>
            <person name="Reynolds N.K."/>
            <person name="Stajich J.E."/>
            <person name="Barry K."/>
            <person name="Grigoriev I.V."/>
            <person name="Crous P."/>
            <person name="Smith M.E."/>
        </authorList>
    </citation>
    <scope>NUCLEOTIDE SEQUENCE</scope>
    <source>
        <strain evidence="1">BCRC 34780</strain>
    </source>
</reference>
<name>A0ACC1KSJ8_9FUNG</name>
<organism evidence="1 2">
    <name type="scientific">Coemansia helicoidea</name>
    <dbReference type="NCBI Taxonomy" id="1286919"/>
    <lineage>
        <taxon>Eukaryota</taxon>
        <taxon>Fungi</taxon>
        <taxon>Fungi incertae sedis</taxon>
        <taxon>Zoopagomycota</taxon>
        <taxon>Kickxellomycotina</taxon>
        <taxon>Kickxellomycetes</taxon>
        <taxon>Kickxellales</taxon>
        <taxon>Kickxellaceae</taxon>
        <taxon>Coemansia</taxon>
    </lineage>
</organism>
<evidence type="ECO:0000313" key="1">
    <source>
        <dbReference type="EMBL" id="KAJ2793937.1"/>
    </source>
</evidence>
<dbReference type="EMBL" id="JANBUN010002687">
    <property type="protein sequence ID" value="KAJ2793937.1"/>
    <property type="molecule type" value="Genomic_DNA"/>
</dbReference>
<feature type="non-terminal residue" evidence="1">
    <location>
        <position position="542"/>
    </location>
</feature>
<protein>
    <submittedName>
        <fullName evidence="1">GTPase activating protein</fullName>
    </submittedName>
</protein>
<evidence type="ECO:0000313" key="2">
    <source>
        <dbReference type="Proteomes" id="UP001140087"/>
    </source>
</evidence>